<feature type="domain" description="PhnB-like" evidence="1">
    <location>
        <begin position="126"/>
        <end position="244"/>
    </location>
</feature>
<dbReference type="InterPro" id="IPR028973">
    <property type="entry name" value="PhnB-like"/>
</dbReference>
<dbReference type="PANTHER" id="PTHR33990">
    <property type="entry name" value="PROTEIN YJDN-RELATED"/>
    <property type="match status" value="1"/>
</dbReference>
<sequence length="282" mass="32455">MKNNIYPCIWFDKDGKDAAQFYIDTFGDGKITTDTQMVVTFELSGQKFLALNGGPEIKPNPAVSYMVVLEDKAELENIWNRLSDGGKVLMPLDKYEWSEKYGWVQDKFDVSWQLYFGEVNDDVHGQKFIPTYMFTQEYNGKTEQALNFYVKLFKNSKLDGVMKHQEGDMKGLVMHAQCVLDDYVIAAMDGGNGHDFHFSWGNSMFIECETQGEIDHFWNAFAAGGEESQCGWIRDKFGAWWQVIPKQLVVWMTDPQLAPKVSEAFYKMKKIDIETLKKATEQ</sequence>
<evidence type="ECO:0000313" key="2">
    <source>
        <dbReference type="EMBL" id="MBD1426603.1"/>
    </source>
</evidence>
<dbReference type="Gene3D" id="3.30.720.110">
    <property type="match status" value="1"/>
</dbReference>
<dbReference type="Gene3D" id="3.30.720.100">
    <property type="match status" value="1"/>
</dbReference>
<gene>
    <name evidence="2" type="ORF">H8B17_13510</name>
</gene>
<dbReference type="Proteomes" id="UP000606494">
    <property type="component" value="Unassembled WGS sequence"/>
</dbReference>
<dbReference type="RefSeq" id="WP_190309745.1">
    <property type="nucleotide sequence ID" value="NZ_JACNYK010000003.1"/>
</dbReference>
<reference evidence="2 3" key="1">
    <citation type="submission" date="2020-08" db="EMBL/GenBank/DDBJ databases">
        <title>Sphingobacterium sp. DN00404 isolated from aquaculture water.</title>
        <authorList>
            <person name="Zhang M."/>
        </authorList>
    </citation>
    <scope>NUCLEOTIDE SEQUENCE [LARGE SCALE GENOMIC DNA]</scope>
    <source>
        <strain evidence="2 3">KCTC 32294</strain>
    </source>
</reference>
<keyword evidence="3" id="KW-1185">Reference proteome</keyword>
<dbReference type="InterPro" id="IPR029068">
    <property type="entry name" value="Glyas_Bleomycin-R_OHBP_Dase"/>
</dbReference>
<name>A0ABR7Y5L1_9SPHI</name>
<accession>A0ABR7Y5L1</accession>
<feature type="domain" description="PhnB-like" evidence="1">
    <location>
        <begin position="4"/>
        <end position="114"/>
    </location>
</feature>
<dbReference type="EMBL" id="JACNYK010000003">
    <property type="protein sequence ID" value="MBD1426603.1"/>
    <property type="molecule type" value="Genomic_DNA"/>
</dbReference>
<organism evidence="2 3">
    <name type="scientific">Sphingobacterium arenae</name>
    <dbReference type="NCBI Taxonomy" id="1280598"/>
    <lineage>
        <taxon>Bacteria</taxon>
        <taxon>Pseudomonadati</taxon>
        <taxon>Bacteroidota</taxon>
        <taxon>Sphingobacteriia</taxon>
        <taxon>Sphingobacteriales</taxon>
        <taxon>Sphingobacteriaceae</taxon>
        <taxon>Sphingobacterium</taxon>
    </lineage>
</organism>
<dbReference type="Pfam" id="PF06983">
    <property type="entry name" value="3-dmu-9_3-mt"/>
    <property type="match status" value="2"/>
</dbReference>
<dbReference type="SUPFAM" id="SSF54593">
    <property type="entry name" value="Glyoxalase/Bleomycin resistance protein/Dihydroxybiphenyl dioxygenase"/>
    <property type="match status" value="2"/>
</dbReference>
<proteinExistence type="predicted"/>
<evidence type="ECO:0000259" key="1">
    <source>
        <dbReference type="Pfam" id="PF06983"/>
    </source>
</evidence>
<evidence type="ECO:0000313" key="3">
    <source>
        <dbReference type="Proteomes" id="UP000606494"/>
    </source>
</evidence>
<dbReference type="CDD" id="cd06588">
    <property type="entry name" value="PhnB_like"/>
    <property type="match status" value="2"/>
</dbReference>
<comment type="caution">
    <text evidence="2">The sequence shown here is derived from an EMBL/GenBank/DDBJ whole genome shotgun (WGS) entry which is preliminary data.</text>
</comment>
<dbReference type="Gene3D" id="3.10.180.10">
    <property type="entry name" value="2,3-Dihydroxybiphenyl 1,2-Dioxygenase, domain 1"/>
    <property type="match status" value="1"/>
</dbReference>
<protein>
    <submittedName>
        <fullName evidence="2">VOC family protein</fullName>
    </submittedName>
</protein>